<dbReference type="EMBL" id="FRDJ01000002">
    <property type="protein sequence ID" value="SHN54837.1"/>
    <property type="molecule type" value="Genomic_DNA"/>
</dbReference>
<sequence length="674" mass="77561">MVIKKKILCLLTLLYVLLSNVILLGSISIEIRIKVYLDSKISPVYENVSLLDSFAEAFADAKEGNARIVHVLNVSKETFSYKVNEFVPDENGTYIAYKGSYYQTNDRRRYSYDSKNKRYVPDKNGSYIYLTDYPWARKDEDRYIWYGLGSFYSKKSYTVTKEKYFIAGVVTDIDLSTFFVKSITPVFSSGDTLLSAIKNASKYYLSIVNEYSPDKIDVALVFEKSFNPILRAKILAKFQEDTRYNIYDRLYLKELMDIIRTTELFGGENIELKYKPPKFILSFENYFDKVDRYKEEKYYFFSNDVNGAYINKSGFPVRVEVGNYYRYDSSQKKYVLDREKGNYIKYYKGPWEKDEYISTSSFYDYIFYQTDNVYNFYSFSVKAISTESAEVVGGKFFSDSVHTTLKNPVDRFLSERVQSATENLWESYTSIAANVQKFFQSVFPLTTAVREVNNLDVQLLSGKNIGIKPNYVFAGIENGYTTGFMRITNVGDLKSSAKIFYIVPGESVKPNTFAIETKQYPVSLNLRASYFIDDESFGIRTGYAHADIYGNYNWSLTFGILFPYKNFSSTSIDTEIPMRIEYSKFLGLQNFEFNFGGYFTVLNSTSNSSTQLQDFGIFSGFTLSTYSRNSALSFGGSSFYTQLLIKIPLGNVGNLETIFTSNNFNLVIGIDTLF</sequence>
<gene>
    <name evidence="1" type="ORF">SAMN02745226_00662</name>
</gene>
<protein>
    <submittedName>
        <fullName evidence="1">Uncharacterized protein</fullName>
    </submittedName>
</protein>
<keyword evidence="2" id="KW-1185">Reference proteome</keyword>
<dbReference type="STRING" id="1121883.SAMN02745226_00662"/>
<organism evidence="1 2">
    <name type="scientific">Fervidobacterium gondwanense DSM 13020</name>
    <dbReference type="NCBI Taxonomy" id="1121883"/>
    <lineage>
        <taxon>Bacteria</taxon>
        <taxon>Thermotogati</taxon>
        <taxon>Thermotogota</taxon>
        <taxon>Thermotogae</taxon>
        <taxon>Thermotogales</taxon>
        <taxon>Fervidobacteriaceae</taxon>
        <taxon>Fervidobacterium</taxon>
    </lineage>
</organism>
<name>A0A1M7S889_FERGO</name>
<reference evidence="2" key="1">
    <citation type="submission" date="2016-12" db="EMBL/GenBank/DDBJ databases">
        <authorList>
            <person name="Varghese N."/>
            <person name="Submissions S."/>
        </authorList>
    </citation>
    <scope>NUCLEOTIDE SEQUENCE [LARGE SCALE GENOMIC DNA]</scope>
    <source>
        <strain evidence="2">DSM 13020</strain>
    </source>
</reference>
<accession>A0A1M7S889</accession>
<evidence type="ECO:0000313" key="1">
    <source>
        <dbReference type="EMBL" id="SHN54837.1"/>
    </source>
</evidence>
<evidence type="ECO:0000313" key="2">
    <source>
        <dbReference type="Proteomes" id="UP000184207"/>
    </source>
</evidence>
<proteinExistence type="predicted"/>
<dbReference type="Proteomes" id="UP000184207">
    <property type="component" value="Unassembled WGS sequence"/>
</dbReference>
<dbReference type="AlphaFoldDB" id="A0A1M7S889"/>